<keyword evidence="1" id="KW-1133">Transmembrane helix</keyword>
<sequence>MENTFSMFIVIVLVILAIFFIVKKLIGMAVITIFAILLYNLFFSWSGNQVIDKLKVNEYLRKTDQERITSFYQQFRQREKEIYGEDK</sequence>
<evidence type="ECO:0000313" key="3">
    <source>
        <dbReference type="Proteomes" id="UP000187166"/>
    </source>
</evidence>
<name>A0A1U7LX72_9FIRM</name>
<keyword evidence="1" id="KW-0812">Transmembrane</keyword>
<keyword evidence="3" id="KW-1185">Reference proteome</keyword>
<dbReference type="EMBL" id="MJIH01000008">
    <property type="protein sequence ID" value="OLR61643.1"/>
    <property type="molecule type" value="Genomic_DNA"/>
</dbReference>
<dbReference type="AlphaFoldDB" id="A0A1U7LX72"/>
<feature type="transmembrane region" description="Helical" evidence="1">
    <location>
        <begin position="29"/>
        <end position="47"/>
    </location>
</feature>
<comment type="caution">
    <text evidence="2">The sequence shown here is derived from an EMBL/GenBank/DDBJ whole genome shotgun (WGS) entry which is preliminary data.</text>
</comment>
<evidence type="ECO:0000313" key="2">
    <source>
        <dbReference type="EMBL" id="OLR61643.1"/>
    </source>
</evidence>
<evidence type="ECO:0000256" key="1">
    <source>
        <dbReference type="SAM" id="Phobius"/>
    </source>
</evidence>
<protein>
    <submittedName>
        <fullName evidence="2">Uncharacterized protein</fullName>
    </submittedName>
</protein>
<organism evidence="2 3">
    <name type="scientific">Peptoniphilus porci</name>
    <dbReference type="NCBI Taxonomy" id="2652280"/>
    <lineage>
        <taxon>Bacteria</taxon>
        <taxon>Bacillati</taxon>
        <taxon>Bacillota</taxon>
        <taxon>Tissierellia</taxon>
        <taxon>Tissierellales</taxon>
        <taxon>Peptoniphilaceae</taxon>
        <taxon>Peptoniphilus</taxon>
    </lineage>
</organism>
<gene>
    <name evidence="2" type="ORF">BIV18_09830</name>
</gene>
<accession>A0A1U7LX72</accession>
<dbReference type="Proteomes" id="UP000187166">
    <property type="component" value="Unassembled WGS sequence"/>
</dbReference>
<dbReference type="STRING" id="1465756.BIV18_09830"/>
<proteinExistence type="predicted"/>
<feature type="transmembrane region" description="Helical" evidence="1">
    <location>
        <begin position="6"/>
        <end position="22"/>
    </location>
</feature>
<reference evidence="2 3" key="1">
    <citation type="journal article" date="2016" name="Appl. Environ. Microbiol.">
        <title>Function and Phylogeny of Bacterial Butyryl Coenzyme A:Acetate Transferases and Their Diversity in the Proximal Colon of Swine.</title>
        <authorList>
            <person name="Trachsel J."/>
            <person name="Bayles D.O."/>
            <person name="Looft T."/>
            <person name="Levine U.Y."/>
            <person name="Allen H.K."/>
        </authorList>
    </citation>
    <scope>NUCLEOTIDE SEQUENCE [LARGE SCALE GENOMIC DNA]</scope>
    <source>
        <strain evidence="2 3">35-6-1</strain>
    </source>
</reference>
<keyword evidence="1" id="KW-0472">Membrane</keyword>